<accession>A0A0G4MEJ4</accession>
<evidence type="ECO:0000313" key="1">
    <source>
        <dbReference type="EMBL" id="CRK18026.1"/>
    </source>
</evidence>
<name>A0A0G4MEJ4_VERLO</name>
<dbReference type="EMBL" id="CVQH01009113">
    <property type="protein sequence ID" value="CRK18026.1"/>
    <property type="molecule type" value="Genomic_DNA"/>
</dbReference>
<evidence type="ECO:0000313" key="3">
    <source>
        <dbReference type="Proteomes" id="UP000044602"/>
    </source>
</evidence>
<dbReference type="AlphaFoldDB" id="A0A0G4MEJ4"/>
<gene>
    <name evidence="2" type="ORF">BN1708_005861</name>
    <name evidence="1" type="ORF">BN1708_012204</name>
</gene>
<protein>
    <submittedName>
        <fullName evidence="2">Uncharacterized protein</fullName>
    </submittedName>
</protein>
<sequence length="90" mass="9712">MLLRGQIGKQRLLLVRGQVQVEGTDDGVSVVNGERPHVGHGFDLLGALLDLCIGHGQAKLLDTALDGVPASQPRRKVDVWMPKSEGFRTS</sequence>
<proteinExistence type="predicted"/>
<keyword evidence="3" id="KW-1185">Reference proteome</keyword>
<organism evidence="2 3">
    <name type="scientific">Verticillium longisporum</name>
    <name type="common">Verticillium dahliae var. longisporum</name>
    <dbReference type="NCBI Taxonomy" id="100787"/>
    <lineage>
        <taxon>Eukaryota</taxon>
        <taxon>Fungi</taxon>
        <taxon>Dikarya</taxon>
        <taxon>Ascomycota</taxon>
        <taxon>Pezizomycotina</taxon>
        <taxon>Sordariomycetes</taxon>
        <taxon>Hypocreomycetidae</taxon>
        <taxon>Glomerellales</taxon>
        <taxon>Plectosphaerellaceae</taxon>
        <taxon>Verticillium</taxon>
    </lineage>
</organism>
<dbReference type="EMBL" id="CVQH01022194">
    <property type="protein sequence ID" value="CRK32616.1"/>
    <property type="molecule type" value="Genomic_DNA"/>
</dbReference>
<reference evidence="2 3" key="1">
    <citation type="submission" date="2015-05" db="EMBL/GenBank/DDBJ databases">
        <authorList>
            <person name="Fogelqvist Johan"/>
        </authorList>
    </citation>
    <scope>NUCLEOTIDE SEQUENCE [LARGE SCALE GENOMIC DNA]</scope>
    <source>
        <strain evidence="2">VL1</strain>
    </source>
</reference>
<dbReference type="Proteomes" id="UP000044602">
    <property type="component" value="Unassembled WGS sequence"/>
</dbReference>
<evidence type="ECO:0000313" key="2">
    <source>
        <dbReference type="EMBL" id="CRK32616.1"/>
    </source>
</evidence>